<gene>
    <name evidence="8" type="ORF">BIW11_03214</name>
</gene>
<dbReference type="STRING" id="418985.A0A1V9XQQ5"/>
<feature type="non-terminal residue" evidence="8">
    <location>
        <position position="624"/>
    </location>
</feature>
<dbReference type="PROSITE" id="PS51450">
    <property type="entry name" value="LRR"/>
    <property type="match status" value="3"/>
</dbReference>
<dbReference type="SUPFAM" id="SSF52058">
    <property type="entry name" value="L domain-like"/>
    <property type="match status" value="1"/>
</dbReference>
<dbReference type="Pfam" id="PF13855">
    <property type="entry name" value="LRR_8"/>
    <property type="match status" value="3"/>
</dbReference>
<evidence type="ECO:0000256" key="3">
    <source>
        <dbReference type="ARBA" id="ARBA00022737"/>
    </source>
</evidence>
<evidence type="ECO:0000256" key="5">
    <source>
        <dbReference type="SAM" id="Phobius"/>
    </source>
</evidence>
<keyword evidence="5" id="KW-0472">Membrane</keyword>
<dbReference type="Gene3D" id="3.80.10.10">
    <property type="entry name" value="Ribonuclease Inhibitor"/>
    <property type="match status" value="3"/>
</dbReference>
<evidence type="ECO:0000256" key="2">
    <source>
        <dbReference type="ARBA" id="ARBA00022729"/>
    </source>
</evidence>
<dbReference type="PANTHER" id="PTHR24366">
    <property type="entry name" value="IG(IMMUNOGLOBULIN) AND LRR(LEUCINE RICH REPEAT) DOMAINS"/>
    <property type="match status" value="1"/>
</dbReference>
<dbReference type="SMART" id="SM00369">
    <property type="entry name" value="LRR_TYP"/>
    <property type="match status" value="9"/>
</dbReference>
<evidence type="ECO:0000256" key="6">
    <source>
        <dbReference type="SAM" id="SignalP"/>
    </source>
</evidence>
<accession>A0A1V9XQQ5</accession>
<evidence type="ECO:0000313" key="9">
    <source>
        <dbReference type="Proteomes" id="UP000192247"/>
    </source>
</evidence>
<keyword evidence="3" id="KW-0677">Repeat</keyword>
<evidence type="ECO:0000256" key="4">
    <source>
        <dbReference type="SAM" id="MobiDB-lite"/>
    </source>
</evidence>
<dbReference type="SMART" id="SM00082">
    <property type="entry name" value="LRRCT"/>
    <property type="match status" value="1"/>
</dbReference>
<dbReference type="PRINTS" id="PR00019">
    <property type="entry name" value="LEURICHRPT"/>
</dbReference>
<dbReference type="EMBL" id="MNPL01005979">
    <property type="protein sequence ID" value="OQR75688.1"/>
    <property type="molecule type" value="Genomic_DNA"/>
</dbReference>
<dbReference type="Proteomes" id="UP000192247">
    <property type="component" value="Unassembled WGS sequence"/>
</dbReference>
<dbReference type="FunCoup" id="A0A1V9XQQ5">
    <property type="interactions" value="20"/>
</dbReference>
<name>A0A1V9XQQ5_9ACAR</name>
<keyword evidence="1" id="KW-0433">Leucine-rich repeat</keyword>
<sequence length="624" mass="68581">MNLTTALLASLTLAAAIVAEAAARLSTFCPLRCRCNDAELTVNCQDAALDVFPLTLHPMLKEIRLSRNNIANILSAFGVYSQLEVLDLSANRISNLGENNFALVNLRELDLSYNFIKELFADTFQGAESLQTLVLKKNSLTELPANVFKGLRSIEVIDLSNNHISVIHPAAFTGLATIKRLVLRANHFRSVPTESFVHLNSLRSLDLGSNALSMLDEAAFTHLRNLEELELDKCGIAQVDAGSFLELGELRTLNLQYNNIQSFPLAISTIEKLEDLNIGGNLIARLSAKDLRKSYRLRKITMSHSEMLQRIDDDAFQANLGLEEVVFEFNMQLERIPTNLFGGLANLRRVSLRGNSIRTIDAHTLPIDLLASFDLTKNPLECNCQLMWLWQYLRSDYVVSMTTNASSMVRCGGPEALRSSLLMNLDADDLECGGDTKRGLLVGGLTILCSVLLAIGGVLLWYRRRAPAHLMTSQDPVKALKQLENGGTSVYAQYQDSRYPYVLQPTRIPTLPTPGMSYAKSMMLTPKSSPNGGLSLPACLAGGRNSGTPGQDNVCVDTSNHAYQTLGSALSSASSECESAKYFTLDGRGDQNSSLYVDEERRRADDLDGPEQGRAVRQALPDEL</sequence>
<dbReference type="OrthoDB" id="1055097at2759"/>
<feature type="signal peptide" evidence="6">
    <location>
        <begin position="1"/>
        <end position="23"/>
    </location>
</feature>
<comment type="caution">
    <text evidence="8">The sequence shown here is derived from an EMBL/GenBank/DDBJ whole genome shotgun (WGS) entry which is preliminary data.</text>
</comment>
<proteinExistence type="predicted"/>
<reference evidence="8 9" key="1">
    <citation type="journal article" date="2017" name="Gigascience">
        <title>Draft genome of the honey bee ectoparasitic mite, Tropilaelaps mercedesae, is shaped by the parasitic life history.</title>
        <authorList>
            <person name="Dong X."/>
            <person name="Armstrong S.D."/>
            <person name="Xia D."/>
            <person name="Makepeace B.L."/>
            <person name="Darby A.C."/>
            <person name="Kadowaki T."/>
        </authorList>
    </citation>
    <scope>NUCLEOTIDE SEQUENCE [LARGE SCALE GENOMIC DNA]</scope>
    <source>
        <strain evidence="8">Wuxi-XJTLU</strain>
    </source>
</reference>
<protein>
    <submittedName>
        <fullName evidence="8">Slit1 protein-like</fullName>
    </submittedName>
</protein>
<keyword evidence="9" id="KW-1185">Reference proteome</keyword>
<keyword evidence="5" id="KW-0812">Transmembrane</keyword>
<feature type="domain" description="LRRCT" evidence="7">
    <location>
        <begin position="378"/>
        <end position="433"/>
    </location>
</feature>
<dbReference type="PANTHER" id="PTHR24366:SF96">
    <property type="entry name" value="LEUCINE RICH REPEAT CONTAINING 53"/>
    <property type="match status" value="1"/>
</dbReference>
<dbReference type="AlphaFoldDB" id="A0A1V9XQQ5"/>
<feature type="chain" id="PRO_5012890280" evidence="6">
    <location>
        <begin position="24"/>
        <end position="624"/>
    </location>
</feature>
<keyword evidence="5" id="KW-1133">Transmembrane helix</keyword>
<feature type="transmembrane region" description="Helical" evidence="5">
    <location>
        <begin position="440"/>
        <end position="462"/>
    </location>
</feature>
<evidence type="ECO:0000256" key="1">
    <source>
        <dbReference type="ARBA" id="ARBA00022614"/>
    </source>
</evidence>
<feature type="region of interest" description="Disordered" evidence="4">
    <location>
        <begin position="587"/>
        <end position="624"/>
    </location>
</feature>
<dbReference type="InterPro" id="IPR003591">
    <property type="entry name" value="Leu-rich_rpt_typical-subtyp"/>
</dbReference>
<keyword evidence="2 6" id="KW-0732">Signal</keyword>
<dbReference type="InterPro" id="IPR032675">
    <property type="entry name" value="LRR_dom_sf"/>
</dbReference>
<dbReference type="InterPro" id="IPR001611">
    <property type="entry name" value="Leu-rich_rpt"/>
</dbReference>
<evidence type="ECO:0000259" key="7">
    <source>
        <dbReference type="SMART" id="SM00082"/>
    </source>
</evidence>
<evidence type="ECO:0000313" key="8">
    <source>
        <dbReference type="EMBL" id="OQR75688.1"/>
    </source>
</evidence>
<organism evidence="8 9">
    <name type="scientific">Tropilaelaps mercedesae</name>
    <dbReference type="NCBI Taxonomy" id="418985"/>
    <lineage>
        <taxon>Eukaryota</taxon>
        <taxon>Metazoa</taxon>
        <taxon>Ecdysozoa</taxon>
        <taxon>Arthropoda</taxon>
        <taxon>Chelicerata</taxon>
        <taxon>Arachnida</taxon>
        <taxon>Acari</taxon>
        <taxon>Parasitiformes</taxon>
        <taxon>Mesostigmata</taxon>
        <taxon>Gamasina</taxon>
        <taxon>Dermanyssoidea</taxon>
        <taxon>Laelapidae</taxon>
        <taxon>Tropilaelaps</taxon>
    </lineage>
</organism>
<dbReference type="Pfam" id="PF00560">
    <property type="entry name" value="LRR_1"/>
    <property type="match status" value="1"/>
</dbReference>
<dbReference type="InterPro" id="IPR000483">
    <property type="entry name" value="Cys-rich_flank_reg_C"/>
</dbReference>
<dbReference type="InParanoid" id="A0A1V9XQQ5"/>